<feature type="domain" description="Ice-binding protein C-terminal" evidence="1">
    <location>
        <begin position="141"/>
        <end position="164"/>
    </location>
</feature>
<dbReference type="InterPro" id="IPR013424">
    <property type="entry name" value="Ice-binding_C"/>
</dbReference>
<gene>
    <name evidence="2" type="ORF">IRI77_11435</name>
</gene>
<dbReference type="RefSeq" id="WP_194452191.1">
    <property type="nucleotide sequence ID" value="NZ_CP063849.1"/>
</dbReference>
<accession>A0A7S7NVG2</accession>
<evidence type="ECO:0000259" key="1">
    <source>
        <dbReference type="Pfam" id="PF07589"/>
    </source>
</evidence>
<dbReference type="Pfam" id="PF07589">
    <property type="entry name" value="PEP-CTERM"/>
    <property type="match status" value="1"/>
</dbReference>
<protein>
    <submittedName>
        <fullName evidence="2">PEP-CTERM sorting domain-containing protein</fullName>
    </submittedName>
</protein>
<organism evidence="2 3">
    <name type="scientific">Paludibaculum fermentans</name>
    <dbReference type="NCBI Taxonomy" id="1473598"/>
    <lineage>
        <taxon>Bacteria</taxon>
        <taxon>Pseudomonadati</taxon>
        <taxon>Acidobacteriota</taxon>
        <taxon>Terriglobia</taxon>
        <taxon>Bryobacterales</taxon>
        <taxon>Bryobacteraceae</taxon>
        <taxon>Paludibaculum</taxon>
    </lineage>
</organism>
<reference evidence="2 3" key="1">
    <citation type="submission" date="2020-10" db="EMBL/GenBank/DDBJ databases">
        <title>Complete genome sequence of Paludibaculum fermentans P105T, a facultatively anaerobic acidobacterium capable of dissimilatory Fe(III) reduction.</title>
        <authorList>
            <person name="Dedysh S.N."/>
            <person name="Beletsky A.V."/>
            <person name="Kulichevskaya I.S."/>
            <person name="Mardanov A.V."/>
            <person name="Ravin N.V."/>
        </authorList>
    </citation>
    <scope>NUCLEOTIDE SEQUENCE [LARGE SCALE GENOMIC DNA]</scope>
    <source>
        <strain evidence="2 3">P105</strain>
    </source>
</reference>
<evidence type="ECO:0000313" key="3">
    <source>
        <dbReference type="Proteomes" id="UP000593892"/>
    </source>
</evidence>
<dbReference type="KEGG" id="pfer:IRI77_11435"/>
<name>A0A7S7NVG2_PALFE</name>
<dbReference type="EMBL" id="CP063849">
    <property type="protein sequence ID" value="QOY90529.1"/>
    <property type="molecule type" value="Genomic_DNA"/>
</dbReference>
<sequence>MIGQATWYGIYLDSALANGTPNTSSWQVSFYADAAGVPGAQLSNTTLNLADVTVQNLGTGFFGAEAVTVYQFSANLSPFAATAATTYWFSPWSNGPTFFNLLGLVAGTGGDNATYQESLSAGSVSGTFVRGSDRAFSLAEVPEPSTNLLILSGIGVLALLRRRRA</sequence>
<evidence type="ECO:0000313" key="2">
    <source>
        <dbReference type="EMBL" id="QOY90529.1"/>
    </source>
</evidence>
<dbReference type="AlphaFoldDB" id="A0A7S7NVG2"/>
<proteinExistence type="predicted"/>
<keyword evidence="3" id="KW-1185">Reference proteome</keyword>
<dbReference type="Proteomes" id="UP000593892">
    <property type="component" value="Chromosome"/>
</dbReference>
<dbReference type="NCBIfam" id="TIGR02595">
    <property type="entry name" value="PEP_CTERM"/>
    <property type="match status" value="1"/>
</dbReference>